<dbReference type="InParanoid" id="A0A0C3NLJ9"/>
<accession>A0A0C3NLJ9</accession>
<gene>
    <name evidence="2" type="ORF">M404DRAFT_1006932</name>
</gene>
<evidence type="ECO:0000313" key="3">
    <source>
        <dbReference type="Proteomes" id="UP000054217"/>
    </source>
</evidence>
<dbReference type="AlphaFoldDB" id="A0A0C3NLJ9"/>
<dbReference type="STRING" id="870435.A0A0C3NLJ9"/>
<dbReference type="GO" id="GO:0005783">
    <property type="term" value="C:endoplasmic reticulum"/>
    <property type="evidence" value="ECO:0007669"/>
    <property type="project" value="TreeGrafter"/>
</dbReference>
<dbReference type="InterPro" id="IPR007657">
    <property type="entry name" value="Glycosyltransferase_61"/>
</dbReference>
<organism evidence="2 3">
    <name type="scientific">Pisolithus tinctorius Marx 270</name>
    <dbReference type="NCBI Taxonomy" id="870435"/>
    <lineage>
        <taxon>Eukaryota</taxon>
        <taxon>Fungi</taxon>
        <taxon>Dikarya</taxon>
        <taxon>Basidiomycota</taxon>
        <taxon>Agaricomycotina</taxon>
        <taxon>Agaricomycetes</taxon>
        <taxon>Agaricomycetidae</taxon>
        <taxon>Boletales</taxon>
        <taxon>Sclerodermatineae</taxon>
        <taxon>Pisolithaceae</taxon>
        <taxon>Pisolithus</taxon>
    </lineage>
</organism>
<dbReference type="PANTHER" id="PTHR20961:SF38">
    <property type="entry name" value="PROTEIN O-LINKED-MANNOSE BETA-1,4-N-ACETYLGLUCOSAMINYLTRANSFERASE 2"/>
    <property type="match status" value="1"/>
</dbReference>
<dbReference type="HOGENOM" id="CLU_033167_0_0_1"/>
<dbReference type="OrthoDB" id="529273at2759"/>
<evidence type="ECO:0000313" key="2">
    <source>
        <dbReference type="EMBL" id="KIN96183.1"/>
    </source>
</evidence>
<dbReference type="GO" id="GO:0035269">
    <property type="term" value="P:protein O-linked glycosylation via mannose"/>
    <property type="evidence" value="ECO:0007669"/>
    <property type="project" value="TreeGrafter"/>
</dbReference>
<keyword evidence="1" id="KW-1133">Transmembrane helix</keyword>
<keyword evidence="3" id="KW-1185">Reference proteome</keyword>
<protein>
    <recommendedName>
        <fullName evidence="4">Glycosyltransferase family 61 protein</fullName>
    </recommendedName>
</protein>
<keyword evidence="1" id="KW-0812">Transmembrane</keyword>
<feature type="transmembrane region" description="Helical" evidence="1">
    <location>
        <begin position="12"/>
        <end position="31"/>
    </location>
</feature>
<dbReference type="PANTHER" id="PTHR20961">
    <property type="entry name" value="GLYCOSYLTRANSFERASE"/>
    <property type="match status" value="1"/>
</dbReference>
<evidence type="ECO:0008006" key="4">
    <source>
        <dbReference type="Google" id="ProtNLM"/>
    </source>
</evidence>
<name>A0A0C3NLJ9_PISTI</name>
<reference evidence="3" key="2">
    <citation type="submission" date="2015-01" db="EMBL/GenBank/DDBJ databases">
        <title>Evolutionary Origins and Diversification of the Mycorrhizal Mutualists.</title>
        <authorList>
            <consortium name="DOE Joint Genome Institute"/>
            <consortium name="Mycorrhizal Genomics Consortium"/>
            <person name="Kohler A."/>
            <person name="Kuo A."/>
            <person name="Nagy L.G."/>
            <person name="Floudas D."/>
            <person name="Copeland A."/>
            <person name="Barry K.W."/>
            <person name="Cichocki N."/>
            <person name="Veneault-Fourrey C."/>
            <person name="LaButti K."/>
            <person name="Lindquist E.A."/>
            <person name="Lipzen A."/>
            <person name="Lundell T."/>
            <person name="Morin E."/>
            <person name="Murat C."/>
            <person name="Riley R."/>
            <person name="Ohm R."/>
            <person name="Sun H."/>
            <person name="Tunlid A."/>
            <person name="Henrissat B."/>
            <person name="Grigoriev I.V."/>
            <person name="Hibbett D.S."/>
            <person name="Martin F."/>
        </authorList>
    </citation>
    <scope>NUCLEOTIDE SEQUENCE [LARGE SCALE GENOMIC DNA]</scope>
    <source>
        <strain evidence="3">Marx 270</strain>
    </source>
</reference>
<dbReference type="EMBL" id="KN832051">
    <property type="protein sequence ID" value="KIN96183.1"/>
    <property type="molecule type" value="Genomic_DNA"/>
</dbReference>
<evidence type="ECO:0000256" key="1">
    <source>
        <dbReference type="SAM" id="Phobius"/>
    </source>
</evidence>
<reference evidence="2 3" key="1">
    <citation type="submission" date="2014-04" db="EMBL/GenBank/DDBJ databases">
        <authorList>
            <consortium name="DOE Joint Genome Institute"/>
            <person name="Kuo A."/>
            <person name="Kohler A."/>
            <person name="Costa M.D."/>
            <person name="Nagy L.G."/>
            <person name="Floudas D."/>
            <person name="Copeland A."/>
            <person name="Barry K.W."/>
            <person name="Cichocki N."/>
            <person name="Veneault-Fourrey C."/>
            <person name="LaButti K."/>
            <person name="Lindquist E.A."/>
            <person name="Lipzen A."/>
            <person name="Lundell T."/>
            <person name="Morin E."/>
            <person name="Murat C."/>
            <person name="Sun H."/>
            <person name="Tunlid A."/>
            <person name="Henrissat B."/>
            <person name="Grigoriev I.V."/>
            <person name="Hibbett D.S."/>
            <person name="Martin F."/>
            <person name="Nordberg H.P."/>
            <person name="Cantor M.N."/>
            <person name="Hua S.X."/>
        </authorList>
    </citation>
    <scope>NUCLEOTIDE SEQUENCE [LARGE SCALE GENOMIC DNA]</scope>
    <source>
        <strain evidence="2 3">Marx 270</strain>
    </source>
</reference>
<proteinExistence type="predicted"/>
<dbReference type="Proteomes" id="UP000054217">
    <property type="component" value="Unassembled WGS sequence"/>
</dbReference>
<keyword evidence="1" id="KW-0472">Membrane</keyword>
<dbReference type="GO" id="GO:0097363">
    <property type="term" value="F:protein O-acetylglucosaminyltransferase activity"/>
    <property type="evidence" value="ECO:0007669"/>
    <property type="project" value="TreeGrafter"/>
</dbReference>
<sequence>MVLRPPSKRDAILILVGALCTHLLTVLAPLAPQAIVISHSLKGQVILEHPVLYDQAPEDPQAADVLGEDVRLSEEDTSSGGPAAVFPETTLVEHVPGWTVFRDVYMFNGTLLIVSSSPSSYPEIRYMTSTGLAADVSAANIAAREPTQWNMDFLSPEQAAQRWGESPEDRRITTVEGNTLLFNDPPQFLAHYYHFCAELLLGTWSFWTGAAYPEPPPPVHRAIFPHSSASAWRDHPGFNSYFLRAAFPSLTVEVDIDWQDRVAATAESDIDRAWHFPYLLLADRSAAFRGRLCGSTNQRTASESVDGLIARSKLDVNGLWWRPIRSAVWRFAGATENVLDVKGGENVDEEYEETDKFTITYVSRQGTRRRLIPEDHDLLVSELEALVARKNAEASLTKGKEWVLNVVMAETLTKNEQVRLASETNVLLGVHGNGLSHLILLPRTRFSAVIEIFYPSGFAHDYEWTARAVGIKHYGVWNDTYFTEENTPKVHYPEGFQGPSIPVYGPTIANLIEKRIMRELP</sequence>